<sequence>MEIEAAAADPAPWIEGDNAPLLFALVLLGHCRVPEAHDTLLRLAALPNDDAEALLDDKTLAPADEQADSLDISEKDLDRVLAEGRFSALAAARERAARRFPESIHGYLVHWAGFQSPAGGLDHLPSL</sequence>
<organism evidence="1 2">
    <name type="scientific">Spiribacter roseus</name>
    <dbReference type="NCBI Taxonomy" id="1855875"/>
    <lineage>
        <taxon>Bacteria</taxon>
        <taxon>Pseudomonadati</taxon>
        <taxon>Pseudomonadota</taxon>
        <taxon>Gammaproteobacteria</taxon>
        <taxon>Chromatiales</taxon>
        <taxon>Ectothiorhodospiraceae</taxon>
        <taxon>Spiribacter</taxon>
    </lineage>
</organism>
<proteinExistence type="predicted"/>
<gene>
    <name evidence="1" type="ORF">V6X51_09860</name>
</gene>
<dbReference type="EMBL" id="JBAKFG010000006">
    <property type="protein sequence ID" value="MEX0373730.1"/>
    <property type="molecule type" value="Genomic_DNA"/>
</dbReference>
<evidence type="ECO:0000313" key="2">
    <source>
        <dbReference type="Proteomes" id="UP001556636"/>
    </source>
</evidence>
<comment type="caution">
    <text evidence="1">The sequence shown here is derived from an EMBL/GenBank/DDBJ whole genome shotgun (WGS) entry which is preliminary data.</text>
</comment>
<reference evidence="1 2" key="1">
    <citation type="submission" date="2024-02" db="EMBL/GenBank/DDBJ databases">
        <title>New especies of Spiribacter isolated from saline water.</title>
        <authorList>
            <person name="Leon M.J."/>
            <person name="De La Haba R."/>
            <person name="Sanchez-Porro C."/>
            <person name="Ventosa A."/>
        </authorList>
    </citation>
    <scope>NUCLEOTIDE SEQUENCE [LARGE SCALE GENOMIC DNA]</scope>
    <source>
        <strain evidence="2">ag22IC6-196</strain>
    </source>
</reference>
<dbReference type="Proteomes" id="UP001556636">
    <property type="component" value="Unassembled WGS sequence"/>
</dbReference>
<evidence type="ECO:0000313" key="1">
    <source>
        <dbReference type="EMBL" id="MEX0373730.1"/>
    </source>
</evidence>
<dbReference type="RefSeq" id="WP_367951888.1">
    <property type="nucleotide sequence ID" value="NZ_JBAKFG010000006.1"/>
</dbReference>
<accession>A0ABV3RZV7</accession>
<keyword evidence="2" id="KW-1185">Reference proteome</keyword>
<protein>
    <submittedName>
        <fullName evidence="1">Uncharacterized protein</fullName>
    </submittedName>
</protein>
<name>A0ABV3RZV7_9GAMM</name>